<dbReference type="Pfam" id="PF01368">
    <property type="entry name" value="DHH"/>
    <property type="match status" value="1"/>
</dbReference>
<protein>
    <submittedName>
        <fullName evidence="4">Phosphoesterase DHHA1</fullName>
    </submittedName>
</protein>
<dbReference type="InterPro" id="IPR051673">
    <property type="entry name" value="SSDNA_exonuclease_RecJ"/>
</dbReference>
<dbReference type="PANTHER" id="PTHR30255:SF2">
    <property type="entry name" value="SINGLE-STRANDED-DNA-SPECIFIC EXONUCLEASE RECJ"/>
    <property type="match status" value="1"/>
</dbReference>
<dbReference type="SUPFAM" id="SSF64182">
    <property type="entry name" value="DHH phosphoesterases"/>
    <property type="match status" value="1"/>
</dbReference>
<proteinExistence type="predicted"/>
<dbReference type="InterPro" id="IPR003156">
    <property type="entry name" value="DHHA1_dom"/>
</dbReference>
<feature type="domain" description="DHHA1" evidence="2">
    <location>
        <begin position="388"/>
        <end position="463"/>
    </location>
</feature>
<name>A0A075FTK8_9ARCH</name>
<dbReference type="Pfam" id="PF02272">
    <property type="entry name" value="DHHA1"/>
    <property type="match status" value="1"/>
</dbReference>
<dbReference type="InterPro" id="IPR048515">
    <property type="entry name" value="DHH_CID"/>
</dbReference>
<reference evidence="4" key="1">
    <citation type="journal article" date="2014" name="Genome Biol. Evol.">
        <title>Pangenome evidence for extensive interdomain horizontal transfer affecting lineage core and shell genes in uncultured planktonic thaumarchaeota and euryarchaeota.</title>
        <authorList>
            <person name="Deschamps P."/>
            <person name="Zivanovic Y."/>
            <person name="Moreira D."/>
            <person name="Rodriguez-Valera F."/>
            <person name="Lopez-Garcia P."/>
        </authorList>
    </citation>
    <scope>NUCLEOTIDE SEQUENCE</scope>
</reference>
<dbReference type="PANTHER" id="PTHR30255">
    <property type="entry name" value="SINGLE-STRANDED-DNA-SPECIFIC EXONUCLEASE RECJ"/>
    <property type="match status" value="1"/>
</dbReference>
<dbReference type="Gene3D" id="3.90.1640.30">
    <property type="match status" value="1"/>
</dbReference>
<dbReference type="AlphaFoldDB" id="A0A075FTK8"/>
<dbReference type="GO" id="GO:0003676">
    <property type="term" value="F:nucleic acid binding"/>
    <property type="evidence" value="ECO:0007669"/>
    <property type="project" value="InterPro"/>
</dbReference>
<dbReference type="InterPro" id="IPR001667">
    <property type="entry name" value="DDH_dom"/>
</dbReference>
<feature type="domain" description="DDH" evidence="1">
    <location>
        <begin position="25"/>
        <end position="142"/>
    </location>
</feature>
<evidence type="ECO:0000259" key="3">
    <source>
        <dbReference type="Pfam" id="PF21763"/>
    </source>
</evidence>
<dbReference type="EMBL" id="KF900435">
    <property type="protein sequence ID" value="AIE94995.1"/>
    <property type="molecule type" value="Genomic_DNA"/>
</dbReference>
<dbReference type="GO" id="GO:0004527">
    <property type="term" value="F:exonuclease activity"/>
    <property type="evidence" value="ECO:0007669"/>
    <property type="project" value="UniProtKB-KW"/>
</dbReference>
<organism evidence="4">
    <name type="scientific">uncultured marine thaumarchaeote AD1000_54_F09</name>
    <dbReference type="NCBI Taxonomy" id="1455926"/>
    <lineage>
        <taxon>Archaea</taxon>
        <taxon>Nitrososphaerota</taxon>
        <taxon>environmental samples</taxon>
    </lineage>
</organism>
<feature type="domain" description="DHH-CID" evidence="3">
    <location>
        <begin position="197"/>
        <end position="264"/>
    </location>
</feature>
<evidence type="ECO:0000259" key="2">
    <source>
        <dbReference type="Pfam" id="PF02272"/>
    </source>
</evidence>
<sequence>MGKVLEESLSNFSDRISDAVKSRKNILVTTHIDCDGITSGSIISKALIRHGAKCTVRTTNEFSENLVERMQKETRDLHVITDLGGGFGRLLDEKLSDNWLMLDHHEISEDEKDNERVINAWKFGIDGGVEICAGGMAYLAAKALSDENEDLSSVAVVSALGDRQDQGERRSFTGKNVEIAETAKKLGLVNIDLDLLLVGRETRPLPDAIAFTSQPFIEGLTWNRDACLAMLTNAKIQLKDGARWRVPADLTQDEKQSIIESISKFTQGENATQIMEELIGYTYTFPREEKRSFLRDGREFSTMLNSCGRINKSGVGISICMGDRNTMLEEGKKILSEYRGMIREYMNVLSNERWRTNNMENCVMVNAQGLVPETMTGTISSLIAGSPKNSGKIVILRTDGSEGTIKFSSRKSASCKNSINLSQLMRGGAEQFNGIGGGHEAAAGAKITKDKLDGFLDYLESNVTKMPDRDSNQ</sequence>
<dbReference type="Pfam" id="PF21763">
    <property type="entry name" value="DHH_CID"/>
    <property type="match status" value="1"/>
</dbReference>
<dbReference type="Gene3D" id="3.10.310.30">
    <property type="match status" value="1"/>
</dbReference>
<evidence type="ECO:0000259" key="1">
    <source>
        <dbReference type="Pfam" id="PF01368"/>
    </source>
</evidence>
<evidence type="ECO:0000313" key="4">
    <source>
        <dbReference type="EMBL" id="AIE94995.1"/>
    </source>
</evidence>
<dbReference type="InterPro" id="IPR038763">
    <property type="entry name" value="DHH_sf"/>
</dbReference>
<accession>A0A075FTK8</accession>